<dbReference type="OrthoDB" id="655946at2"/>
<evidence type="ECO:0000259" key="4">
    <source>
        <dbReference type="PROSITE" id="PS01124"/>
    </source>
</evidence>
<dbReference type="PANTHER" id="PTHR46796">
    <property type="entry name" value="HTH-TYPE TRANSCRIPTIONAL ACTIVATOR RHAS-RELATED"/>
    <property type="match status" value="1"/>
</dbReference>
<dbReference type="InterPro" id="IPR046532">
    <property type="entry name" value="DUF6597"/>
</dbReference>
<dbReference type="SMART" id="SM00342">
    <property type="entry name" value="HTH_ARAC"/>
    <property type="match status" value="1"/>
</dbReference>
<keyword evidence="1" id="KW-0805">Transcription regulation</keyword>
<comment type="caution">
    <text evidence="5">The sequence shown here is derived from an EMBL/GenBank/DDBJ whole genome shotgun (WGS) entry which is preliminary data.</text>
</comment>
<dbReference type="RefSeq" id="WP_136577231.1">
    <property type="nucleotide sequence ID" value="NZ_STFF01000002.1"/>
</dbReference>
<dbReference type="PANTHER" id="PTHR46796:SF13">
    <property type="entry name" value="HTH-TYPE TRANSCRIPTIONAL ACTIVATOR RHAS"/>
    <property type="match status" value="1"/>
</dbReference>
<dbReference type="GO" id="GO:0003700">
    <property type="term" value="F:DNA-binding transcription factor activity"/>
    <property type="evidence" value="ECO:0007669"/>
    <property type="project" value="InterPro"/>
</dbReference>
<feature type="domain" description="HTH araC/xylS-type" evidence="4">
    <location>
        <begin position="152"/>
        <end position="254"/>
    </location>
</feature>
<evidence type="ECO:0000256" key="1">
    <source>
        <dbReference type="ARBA" id="ARBA00023015"/>
    </source>
</evidence>
<dbReference type="GO" id="GO:0043565">
    <property type="term" value="F:sequence-specific DNA binding"/>
    <property type="evidence" value="ECO:0007669"/>
    <property type="project" value="InterPro"/>
</dbReference>
<reference evidence="5 6" key="1">
    <citation type="submission" date="2019-04" db="EMBL/GenBank/DDBJ databases">
        <title>Niastella caeni sp. nov., isolated from activated sludge.</title>
        <authorList>
            <person name="Sheng M."/>
        </authorList>
    </citation>
    <scope>NUCLEOTIDE SEQUENCE [LARGE SCALE GENOMIC DNA]</scope>
    <source>
        <strain evidence="5 6">HX-2-15</strain>
    </source>
</reference>
<dbReference type="Pfam" id="PF12833">
    <property type="entry name" value="HTH_18"/>
    <property type="match status" value="1"/>
</dbReference>
<dbReference type="PROSITE" id="PS01124">
    <property type="entry name" value="HTH_ARAC_FAMILY_2"/>
    <property type="match status" value="1"/>
</dbReference>
<evidence type="ECO:0000256" key="3">
    <source>
        <dbReference type="ARBA" id="ARBA00023163"/>
    </source>
</evidence>
<proteinExistence type="predicted"/>
<dbReference type="Gene3D" id="1.10.10.60">
    <property type="entry name" value="Homeodomain-like"/>
    <property type="match status" value="1"/>
</dbReference>
<gene>
    <name evidence="5" type="ORF">FAM09_11495</name>
</gene>
<keyword evidence="2" id="KW-0238">DNA-binding</keyword>
<dbReference type="InterPro" id="IPR050204">
    <property type="entry name" value="AraC_XylS_family_regulators"/>
</dbReference>
<dbReference type="Proteomes" id="UP000306918">
    <property type="component" value="Unassembled WGS sequence"/>
</dbReference>
<dbReference type="InterPro" id="IPR020449">
    <property type="entry name" value="Tscrpt_reg_AraC-type_HTH"/>
</dbReference>
<dbReference type="PROSITE" id="PS00041">
    <property type="entry name" value="HTH_ARAC_FAMILY_1"/>
    <property type="match status" value="1"/>
</dbReference>
<dbReference type="EMBL" id="STFF01000002">
    <property type="protein sequence ID" value="THU40478.1"/>
    <property type="molecule type" value="Genomic_DNA"/>
</dbReference>
<dbReference type="PRINTS" id="PR00032">
    <property type="entry name" value="HTHARAC"/>
</dbReference>
<organism evidence="5 6">
    <name type="scientific">Niastella caeni</name>
    <dbReference type="NCBI Taxonomy" id="2569763"/>
    <lineage>
        <taxon>Bacteria</taxon>
        <taxon>Pseudomonadati</taxon>
        <taxon>Bacteroidota</taxon>
        <taxon>Chitinophagia</taxon>
        <taxon>Chitinophagales</taxon>
        <taxon>Chitinophagaceae</taxon>
        <taxon>Niastella</taxon>
    </lineage>
</organism>
<name>A0A4S8HXJ3_9BACT</name>
<sequence>MQILPHPALAHLVRHYLILDELQPVNSMHRLFADGNTGLVFNLDNAALCAAGNSPAIYSCWLYGQVKTFHNLSVAGSINWIVVVLQPYGAHQLWGVPAMEWYNCFFPAVEIVGTRIDSIANALLNAKQLNERIRLLDNFLLQQVDQRTPPDPVIVQAVQHIIKQEGMVSVESLHQSLWVNERTLERKFKLHIGISPKRFTDIVRLNSSAKRMQRMKGKQPLTGVAYESGYFDQAHFIKEFKKYTGITPQQYQAQARPLALNFLEL</sequence>
<accession>A0A4S8HXJ3</accession>
<dbReference type="Pfam" id="PF20240">
    <property type="entry name" value="DUF6597"/>
    <property type="match status" value="1"/>
</dbReference>
<evidence type="ECO:0000313" key="5">
    <source>
        <dbReference type="EMBL" id="THU40478.1"/>
    </source>
</evidence>
<dbReference type="AlphaFoldDB" id="A0A4S8HXJ3"/>
<dbReference type="InterPro" id="IPR018062">
    <property type="entry name" value="HTH_AraC-typ_CS"/>
</dbReference>
<dbReference type="InterPro" id="IPR018060">
    <property type="entry name" value="HTH_AraC"/>
</dbReference>
<dbReference type="InterPro" id="IPR009057">
    <property type="entry name" value="Homeodomain-like_sf"/>
</dbReference>
<dbReference type="SUPFAM" id="SSF46689">
    <property type="entry name" value="Homeodomain-like"/>
    <property type="match status" value="1"/>
</dbReference>
<protein>
    <submittedName>
        <fullName evidence="5">Helix-turn-helix transcriptional regulator</fullName>
    </submittedName>
</protein>
<keyword evidence="6" id="KW-1185">Reference proteome</keyword>
<evidence type="ECO:0000313" key="6">
    <source>
        <dbReference type="Proteomes" id="UP000306918"/>
    </source>
</evidence>
<evidence type="ECO:0000256" key="2">
    <source>
        <dbReference type="ARBA" id="ARBA00023125"/>
    </source>
</evidence>
<keyword evidence="3" id="KW-0804">Transcription</keyword>